<accession>A0A345MBP9</accession>
<gene>
    <name evidence="1" type="primary">128</name>
    <name evidence="1" type="ORF">SEA_BROMDEN_128</name>
</gene>
<reference evidence="2" key="1">
    <citation type="submission" date="2018-07" db="EMBL/GenBank/DDBJ databases">
        <authorList>
            <person name="Quirk P.G."/>
            <person name="Krulwich T.A."/>
        </authorList>
    </citation>
    <scope>NUCLEOTIDE SEQUENCE [LARGE SCALE GENOMIC DNA]</scope>
</reference>
<dbReference type="GeneID" id="63209939"/>
<name>A0A345MBP9_9CAUD</name>
<dbReference type="Proteomes" id="UP000258832">
    <property type="component" value="Segment"/>
</dbReference>
<proteinExistence type="predicted"/>
<sequence>MWVVWMKDAIDDDRFVLDGLNHAQASSLVKNLKGILPDANVWMEEE</sequence>
<keyword evidence="2" id="KW-1185">Reference proteome</keyword>
<evidence type="ECO:0000313" key="2">
    <source>
        <dbReference type="Proteomes" id="UP000258832"/>
    </source>
</evidence>
<organism evidence="1 2">
    <name type="scientific">Mycobacterium phage Bromden</name>
    <dbReference type="NCBI Taxonomy" id="2283252"/>
    <lineage>
        <taxon>Viruses</taxon>
        <taxon>Duplodnaviria</taxon>
        <taxon>Heunggongvirae</taxon>
        <taxon>Uroviricota</taxon>
        <taxon>Caudoviricetes</taxon>
        <taxon>Vilmaviridae</taxon>
        <taxon>Lclasvirinae</taxon>
        <taxon>Bromdenvirus</taxon>
        <taxon>Bromdenvirus bromden</taxon>
    </lineage>
</organism>
<evidence type="ECO:0000313" key="1">
    <source>
        <dbReference type="EMBL" id="AXH67920.1"/>
    </source>
</evidence>
<dbReference type="EMBL" id="MH576973">
    <property type="protein sequence ID" value="AXH67920.1"/>
    <property type="molecule type" value="Genomic_DNA"/>
</dbReference>
<protein>
    <submittedName>
        <fullName evidence="1">Uncharacterized protein</fullName>
    </submittedName>
</protein>
<dbReference type="KEGG" id="vg:63209939"/>
<dbReference type="RefSeq" id="YP_010013346.1">
    <property type="nucleotide sequence ID" value="NC_053510.1"/>
</dbReference>